<keyword evidence="8" id="KW-0472">Membrane</keyword>
<dbReference type="InterPro" id="IPR000859">
    <property type="entry name" value="CUB_dom"/>
</dbReference>
<dbReference type="CDD" id="cd00112">
    <property type="entry name" value="LDLa"/>
    <property type="match status" value="3"/>
</dbReference>
<feature type="disulfide bond" evidence="6">
    <location>
        <begin position="169"/>
        <end position="187"/>
    </location>
</feature>
<feature type="compositionally biased region" description="Low complexity" evidence="7">
    <location>
        <begin position="872"/>
        <end position="885"/>
    </location>
</feature>
<dbReference type="Gene3D" id="2.60.120.290">
    <property type="entry name" value="Spermadhesin, CUB domain"/>
    <property type="match status" value="2"/>
</dbReference>
<name>A0A914BLK7_PATMI</name>
<organism evidence="10 11">
    <name type="scientific">Patiria miniata</name>
    <name type="common">Bat star</name>
    <name type="synonym">Asterina miniata</name>
    <dbReference type="NCBI Taxonomy" id="46514"/>
    <lineage>
        <taxon>Eukaryota</taxon>
        <taxon>Metazoa</taxon>
        <taxon>Echinodermata</taxon>
        <taxon>Eleutherozoa</taxon>
        <taxon>Asterozoa</taxon>
        <taxon>Asteroidea</taxon>
        <taxon>Valvatacea</taxon>
        <taxon>Valvatida</taxon>
        <taxon>Asterinidae</taxon>
        <taxon>Patiria</taxon>
    </lineage>
</organism>
<dbReference type="InterPro" id="IPR036055">
    <property type="entry name" value="LDL_receptor-like_sf"/>
</dbReference>
<feature type="disulfide bond" evidence="6">
    <location>
        <begin position="231"/>
        <end position="246"/>
    </location>
</feature>
<feature type="domain" description="CUB" evidence="9">
    <location>
        <begin position="250"/>
        <end position="371"/>
    </location>
</feature>
<keyword evidence="2" id="KW-0677">Repeat</keyword>
<dbReference type="Proteomes" id="UP000887568">
    <property type="component" value="Unplaced"/>
</dbReference>
<dbReference type="SMART" id="SM00042">
    <property type="entry name" value="CUB"/>
    <property type="match status" value="2"/>
</dbReference>
<feature type="compositionally biased region" description="Low complexity" evidence="7">
    <location>
        <begin position="790"/>
        <end position="799"/>
    </location>
</feature>
<keyword evidence="4" id="KW-0325">Glycoprotein</keyword>
<comment type="caution">
    <text evidence="6">Lacks conserved residue(s) required for the propagation of feature annotation.</text>
</comment>
<dbReference type="PANTHER" id="PTHR24251:SF30">
    <property type="entry name" value="MEMBRANE FRIZZLED-RELATED PROTEIN"/>
    <property type="match status" value="1"/>
</dbReference>
<proteinExistence type="predicted"/>
<evidence type="ECO:0000256" key="7">
    <source>
        <dbReference type="SAM" id="MobiDB-lite"/>
    </source>
</evidence>
<keyword evidence="8" id="KW-0812">Transmembrane</keyword>
<dbReference type="InterPro" id="IPR035914">
    <property type="entry name" value="Sperma_CUB_dom_sf"/>
</dbReference>
<dbReference type="InterPro" id="IPR023415">
    <property type="entry name" value="LDLR_class-A_CS"/>
</dbReference>
<dbReference type="AlphaFoldDB" id="A0A914BLK7"/>
<dbReference type="PRINTS" id="PR00261">
    <property type="entry name" value="LDLRECEPTOR"/>
</dbReference>
<feature type="compositionally biased region" description="Pro residues" evidence="7">
    <location>
        <begin position="639"/>
        <end position="649"/>
    </location>
</feature>
<dbReference type="SUPFAM" id="SSF49854">
    <property type="entry name" value="Spermadhesin, CUB domain"/>
    <property type="match status" value="2"/>
</dbReference>
<evidence type="ECO:0000313" key="11">
    <source>
        <dbReference type="Proteomes" id="UP000887568"/>
    </source>
</evidence>
<evidence type="ECO:0000256" key="2">
    <source>
        <dbReference type="ARBA" id="ARBA00022737"/>
    </source>
</evidence>
<dbReference type="OrthoDB" id="10020456at2759"/>
<dbReference type="OMA" id="PTVNIFL"/>
<dbReference type="Gene3D" id="4.10.400.10">
    <property type="entry name" value="Low-density Lipoprotein Receptor"/>
    <property type="match status" value="3"/>
</dbReference>
<reference evidence="10" key="1">
    <citation type="submission" date="2022-11" db="UniProtKB">
        <authorList>
            <consortium name="EnsemblMetazoa"/>
        </authorList>
    </citation>
    <scope>IDENTIFICATION</scope>
</reference>
<evidence type="ECO:0000256" key="6">
    <source>
        <dbReference type="PROSITE-ProRule" id="PRU00124"/>
    </source>
</evidence>
<dbReference type="PROSITE" id="PS01180">
    <property type="entry name" value="CUB"/>
    <property type="match status" value="2"/>
</dbReference>
<evidence type="ECO:0000313" key="10">
    <source>
        <dbReference type="EnsemblMetazoa" id="XP_038076994.1"/>
    </source>
</evidence>
<feature type="disulfide bond" evidence="6">
    <location>
        <begin position="477"/>
        <end position="492"/>
    </location>
</feature>
<feature type="transmembrane region" description="Helical" evidence="8">
    <location>
        <begin position="21"/>
        <end position="37"/>
    </location>
</feature>
<dbReference type="Pfam" id="PF00057">
    <property type="entry name" value="Ldl_recept_a"/>
    <property type="match status" value="3"/>
</dbReference>
<evidence type="ECO:0000256" key="5">
    <source>
        <dbReference type="PROSITE-ProRule" id="PRU00059"/>
    </source>
</evidence>
<dbReference type="Pfam" id="PF00431">
    <property type="entry name" value="CUB"/>
    <property type="match status" value="2"/>
</dbReference>
<dbReference type="PROSITE" id="PS01209">
    <property type="entry name" value="LDLRA_1"/>
    <property type="match status" value="3"/>
</dbReference>
<keyword evidence="11" id="KW-1185">Reference proteome</keyword>
<dbReference type="FunFam" id="2.60.120.290:FF:000005">
    <property type="entry name" value="Procollagen C-endopeptidase enhancer 1"/>
    <property type="match status" value="1"/>
</dbReference>
<dbReference type="InterPro" id="IPR002172">
    <property type="entry name" value="LDrepeatLR_classA_rpt"/>
</dbReference>
<evidence type="ECO:0000256" key="4">
    <source>
        <dbReference type="ARBA" id="ARBA00023180"/>
    </source>
</evidence>
<feature type="region of interest" description="Disordered" evidence="7">
    <location>
        <begin position="742"/>
        <end position="898"/>
    </location>
</feature>
<evidence type="ECO:0000259" key="9">
    <source>
        <dbReference type="PROSITE" id="PS01180"/>
    </source>
</evidence>
<evidence type="ECO:0000256" key="3">
    <source>
        <dbReference type="ARBA" id="ARBA00023157"/>
    </source>
</evidence>
<dbReference type="FunFam" id="4.10.400.10:FF:000034">
    <property type="entry name" value="Low-density lipoprotein receptor-related protein 2"/>
    <property type="match status" value="1"/>
</dbReference>
<keyword evidence="3 6" id="KW-1015">Disulfide bond</keyword>
<feature type="region of interest" description="Disordered" evidence="7">
    <location>
        <begin position="583"/>
        <end position="707"/>
    </location>
</feature>
<dbReference type="CDD" id="cd00041">
    <property type="entry name" value="CUB"/>
    <property type="match status" value="2"/>
</dbReference>
<feature type="domain" description="CUB" evidence="9">
    <location>
        <begin position="44"/>
        <end position="155"/>
    </location>
</feature>
<feature type="disulfide bond" evidence="6">
    <location>
        <begin position="465"/>
        <end position="483"/>
    </location>
</feature>
<dbReference type="GeneID" id="119744878"/>
<dbReference type="SMART" id="SM00192">
    <property type="entry name" value="LDLa"/>
    <property type="match status" value="5"/>
</dbReference>
<feature type="disulfide bond" evidence="6">
    <location>
        <begin position="181"/>
        <end position="196"/>
    </location>
</feature>
<evidence type="ECO:0000256" key="1">
    <source>
        <dbReference type="ARBA" id="ARBA00022729"/>
    </source>
</evidence>
<evidence type="ECO:0000256" key="8">
    <source>
        <dbReference type="SAM" id="Phobius"/>
    </source>
</evidence>
<feature type="disulfide bond" evidence="6">
    <location>
        <begin position="436"/>
        <end position="451"/>
    </location>
</feature>
<feature type="compositionally biased region" description="Low complexity" evidence="7">
    <location>
        <begin position="587"/>
        <end position="596"/>
    </location>
</feature>
<feature type="disulfide bond" evidence="6">
    <location>
        <begin position="162"/>
        <end position="174"/>
    </location>
</feature>
<dbReference type="SUPFAM" id="SSF57424">
    <property type="entry name" value="LDL receptor-like module"/>
    <property type="match status" value="4"/>
</dbReference>
<accession>A0A914BLK7</accession>
<protein>
    <recommendedName>
        <fullName evidence="9">CUB domain-containing protein</fullName>
    </recommendedName>
</protein>
<dbReference type="PROSITE" id="PS50068">
    <property type="entry name" value="LDLRA_2"/>
    <property type="match status" value="4"/>
</dbReference>
<keyword evidence="1" id="KW-0732">Signal</keyword>
<keyword evidence="8" id="KW-1133">Transmembrane helix</keyword>
<dbReference type="PANTHER" id="PTHR24251">
    <property type="entry name" value="OVOCHYMASE-RELATED"/>
    <property type="match status" value="1"/>
</dbReference>
<feature type="compositionally biased region" description="Polar residues" evidence="7">
    <location>
        <begin position="753"/>
        <end position="776"/>
    </location>
</feature>
<sequence>MKTRMKETQHGCTCGIDRNFTCWRIFSVLLMFLYTVTECAETDCGQTYLQRSSGNITSPNYPRNYPDDAACKWHISLASTEIITVRFISFNTIATKNCNIGGKLTIDVGDIEVPYCGSTLPDPYISVPGPTQAIIKFTSTTMVSSSGFMIEYFKGESSTSSCPRNQFRCGVGNCIPQWWVCDDMYECSDNSDEANCINVHTTPSLQCPSHTFLCHQLSDNMQACLPESLKCDGHQDCVNNDDETACQSVCNHVLKGTNGNFESPNFPDGYDPNLDCLWLLTVDEGAIIQLRFYEFDLETKVNTDYVKVYDGLEATQDNYIDTYYGAKGVKDNKDTHIPPTVIEGTGNTLRVSLVTDAKVSASGFNATYQIKGRCLEGQTSCGPGDNNCYDDKLERCDNHLTCMRGQDELNCHASCGKDRIFCFETLKGCFTQEQRCNGKQDCIKGEDEKDCDSSLCNSRAGLFRCGDGICIEERFTCNSASDCKNGDDEENCYPSTNVVTAAAVGSIVCGLLLVAALSCTCKLYQLHVRERLPPSHMSPLREIEEELLRREAPPSYTATMASPHFDEAQRAFIEGIQAAVIARNESRGPSRSSGSGRRQRSTFVRMLSRDRPRSGSGSGDQQQIEQEDSTTPSQSETLPPSPDGEPTTPPEEITVGDNTPPPLRRISGELSCPTVSPSPAEAIPQSSGAQERESASSSVSDTDSETNQDALHLATRDQQILRAAANIRRMRLAGGLQNVLQAQDHRAARARSRTGSLVDTASTNSEPENDPGTPTSERGPELVAEAGSPNENTNNRTDTTDEGLTTEEGLTSETPQDTTDESPESSAAQAKDRSTPTSDRAQSPSGDATPDDKIDTEEEEAVDKDSNEERLSQASSILSLQSCSSEHTADDVPLLNPE</sequence>
<dbReference type="RefSeq" id="XP_038076994.1">
    <property type="nucleotide sequence ID" value="XM_038221066.1"/>
</dbReference>
<feature type="disulfide bond" evidence="5">
    <location>
        <begin position="44"/>
        <end position="71"/>
    </location>
</feature>
<dbReference type="EnsemblMetazoa" id="XM_038221066.1">
    <property type="protein sequence ID" value="XP_038076994.1"/>
    <property type="gene ID" value="LOC119744878"/>
</dbReference>
<feature type="compositionally biased region" description="Polar residues" evidence="7">
    <location>
        <begin position="835"/>
        <end position="846"/>
    </location>
</feature>